<dbReference type="PROSITE" id="PS51257">
    <property type="entry name" value="PROKAR_LIPOPROTEIN"/>
    <property type="match status" value="1"/>
</dbReference>
<evidence type="ECO:0000313" key="3">
    <source>
        <dbReference type="Proteomes" id="UP000426027"/>
    </source>
</evidence>
<protein>
    <recommendedName>
        <fullName evidence="4">Cytochrome c domain-containing protein</fullName>
    </recommendedName>
</protein>
<dbReference type="GO" id="GO:0020037">
    <property type="term" value="F:heme binding"/>
    <property type="evidence" value="ECO:0007669"/>
    <property type="project" value="InterPro"/>
</dbReference>
<evidence type="ECO:0000313" key="2">
    <source>
        <dbReference type="EMBL" id="QGW29771.1"/>
    </source>
</evidence>
<dbReference type="AlphaFoldDB" id="A0A6I6H639"/>
<reference evidence="2 3" key="1">
    <citation type="submission" date="2019-11" db="EMBL/GenBank/DDBJ databases">
        <authorList>
            <person name="Im W.T."/>
        </authorList>
    </citation>
    <scope>NUCLEOTIDE SEQUENCE [LARGE SCALE GENOMIC DNA]</scope>
    <source>
        <strain evidence="2 3">SB-02</strain>
    </source>
</reference>
<feature type="chain" id="PRO_5026136440" description="Cytochrome c domain-containing protein" evidence="1">
    <location>
        <begin position="23"/>
        <end position="125"/>
    </location>
</feature>
<evidence type="ECO:0008006" key="4">
    <source>
        <dbReference type="Google" id="ProtNLM"/>
    </source>
</evidence>
<evidence type="ECO:0000256" key="1">
    <source>
        <dbReference type="SAM" id="SignalP"/>
    </source>
</evidence>
<dbReference type="KEGG" id="fls:GLV81_18085"/>
<name>A0A6I6H639_9BACT</name>
<dbReference type="SUPFAM" id="SSF46626">
    <property type="entry name" value="Cytochrome c"/>
    <property type="match status" value="1"/>
</dbReference>
<keyword evidence="3" id="KW-1185">Reference proteome</keyword>
<proteinExistence type="predicted"/>
<dbReference type="Proteomes" id="UP000426027">
    <property type="component" value="Chromosome"/>
</dbReference>
<organism evidence="2 3">
    <name type="scientific">Phnomibacter ginsenosidimutans</name>
    <dbReference type="NCBI Taxonomy" id="2676868"/>
    <lineage>
        <taxon>Bacteria</taxon>
        <taxon>Pseudomonadati</taxon>
        <taxon>Bacteroidota</taxon>
        <taxon>Chitinophagia</taxon>
        <taxon>Chitinophagales</taxon>
        <taxon>Chitinophagaceae</taxon>
        <taxon>Phnomibacter</taxon>
    </lineage>
</organism>
<sequence>MKYKFLLVLMMGLAVLSFSSCYYDKADIVYPPSTACDTTGATFSAKVLPLLNSKCNLCHGGTAAAGAGIKLDTYAAVKIQAGNGKLVGSIAHTAGFKPMPQGTPQLPACEIAVIKAWVNAGALNN</sequence>
<feature type="signal peptide" evidence="1">
    <location>
        <begin position="1"/>
        <end position="22"/>
    </location>
</feature>
<keyword evidence="1" id="KW-0732">Signal</keyword>
<dbReference type="GO" id="GO:0009055">
    <property type="term" value="F:electron transfer activity"/>
    <property type="evidence" value="ECO:0007669"/>
    <property type="project" value="InterPro"/>
</dbReference>
<dbReference type="InterPro" id="IPR036909">
    <property type="entry name" value="Cyt_c-like_dom_sf"/>
</dbReference>
<accession>A0A6I6H639</accession>
<dbReference type="EMBL" id="CP046566">
    <property type="protein sequence ID" value="QGW29771.1"/>
    <property type="molecule type" value="Genomic_DNA"/>
</dbReference>
<gene>
    <name evidence="2" type="ORF">GLV81_18085</name>
</gene>
<dbReference type="RefSeq" id="WP_157480283.1">
    <property type="nucleotide sequence ID" value="NZ_CP046566.1"/>
</dbReference>